<dbReference type="OrthoDB" id="540004at2759"/>
<dbReference type="VEuPathDB" id="FungiDB:AN2658"/>
<accession>Q5B9X2</accession>
<dbReference type="GeneID" id="2874314"/>
<dbReference type="OMA" id="ANDNEGM"/>
<feature type="compositionally biased region" description="Low complexity" evidence="3">
    <location>
        <begin position="688"/>
        <end position="700"/>
    </location>
</feature>
<sequence>MPLDSGSLAALAVLAAVATLVGRSQAQLDVLNQINSSICTWGQLRAAVIRDTVYLDGGNLVYQRGFSNGQVQVDNNDNAEGLLYTLDLSQSFNTENDNLTALFDTFEKAGGIAGNIAPTYHDGFMFANDNLFYLYGGLLDNTDDFDDPAENTALAYQAYQYGGQRPGWEPRFISINLPDGVTRYITNGAGVNAPSENMGWYISGMRAPGWGPMWDNETATNVSQRMITVDMSDMEKPVFENVSLHSDDVPGRANAEAVWLPVAESGVIVLIGGVTEPDTIFAAGLSDEQMEKSERESPALMKTVSVYDVAGDRWYNQNTTGDIPPQLTQFCSVYASASDGSSHNIYIYGGYDGLGALNQPSDDVYVLSVPSFEWIQLYDGNGTANGRKEHKCVKPYPDKMLVLGGIHIGSSSCIPDIIRVFNLNTGRFQDTYNPRDWDDYKVPDLVAGRIGGDADGGATKTAPDSWTTTALADVFAASYTRTIETYYPYNSTNDNITTTTVPSSGGGGSSFPGWAGAGAFVFWFLRRRKRKQSRRGSEISQSSRVKKWVSSAGAFAPPGPTDPDRSTIVSGGFTNESTVAPSEQPVAASQATAEVAGDPVYEVHGHSAAQTAAVELPTSYNEGSLPVSSPTMSVAMSFNSPISPEVPQEKEGDAPMRPSHTRNVSSLSSVQSYTPTIDDGSLQRPRYVSGVSEASVSSAGTRIESTTGYRGLGLEDIPDTEGQNATGATSSDPNRNATLNNDSNNS</sequence>
<evidence type="ECO:0000313" key="5">
    <source>
        <dbReference type="EMBL" id="CBF84263.1"/>
    </source>
</evidence>
<dbReference type="KEGG" id="ani:ANIA_02658"/>
<feature type="region of interest" description="Disordered" evidence="3">
    <location>
        <begin position="550"/>
        <end position="593"/>
    </location>
</feature>
<feature type="region of interest" description="Disordered" evidence="3">
    <location>
        <begin position="641"/>
        <end position="746"/>
    </location>
</feature>
<keyword evidence="4" id="KW-0732">Signal</keyword>
<dbReference type="RefSeq" id="XP_660262.1">
    <property type="nucleotide sequence ID" value="XM_655170.2"/>
</dbReference>
<dbReference type="InterPro" id="IPR015915">
    <property type="entry name" value="Kelch-typ_b-propeller"/>
</dbReference>
<dbReference type="AlphaFoldDB" id="Q5B9X2"/>
<feature type="compositionally biased region" description="Polar residues" evidence="3">
    <location>
        <begin position="567"/>
        <end position="592"/>
    </location>
</feature>
<evidence type="ECO:0000256" key="3">
    <source>
        <dbReference type="SAM" id="MobiDB-lite"/>
    </source>
</evidence>
<dbReference type="InterPro" id="IPR011043">
    <property type="entry name" value="Gal_Oxase/kelch_b-propeller"/>
</dbReference>
<keyword evidence="1" id="KW-0880">Kelch repeat</keyword>
<proteinExistence type="predicted"/>
<dbReference type="InParanoid" id="Q5B9X2"/>
<accession>C8VHE2</accession>
<protein>
    <submittedName>
        <fullName evidence="5">Kelch repeat protein (AFU_orthologue AFUA_4G14350)</fullName>
    </submittedName>
</protein>
<dbReference type="eggNOG" id="ENOG502SIX7">
    <property type="taxonomic scope" value="Eukaryota"/>
</dbReference>
<gene>
    <name evidence="5" type="ORF">ANIA_02658</name>
</gene>
<evidence type="ECO:0000256" key="1">
    <source>
        <dbReference type="ARBA" id="ARBA00022441"/>
    </source>
</evidence>
<feature type="compositionally biased region" description="Polar residues" evidence="3">
    <location>
        <begin position="721"/>
        <end position="746"/>
    </location>
</feature>
<evidence type="ECO:0000256" key="4">
    <source>
        <dbReference type="SAM" id="SignalP"/>
    </source>
</evidence>
<keyword evidence="6" id="KW-1185">Reference proteome</keyword>
<feature type="compositionally biased region" description="Polar residues" evidence="3">
    <location>
        <begin position="661"/>
        <end position="675"/>
    </location>
</feature>
<name>Q5B9X2_EMENI</name>
<feature type="signal peptide" evidence="4">
    <location>
        <begin position="1"/>
        <end position="26"/>
    </location>
</feature>
<reference evidence="6" key="2">
    <citation type="journal article" date="2009" name="Fungal Genet. Biol.">
        <title>The 2008 update of the Aspergillus nidulans genome annotation: a community effort.</title>
        <authorList>
            <person name="Wortman J.R."/>
            <person name="Gilsenan J.M."/>
            <person name="Joardar V."/>
            <person name="Deegan J."/>
            <person name="Clutterbuck J."/>
            <person name="Andersen M.R."/>
            <person name="Archer D."/>
            <person name="Bencina M."/>
            <person name="Braus G."/>
            <person name="Coutinho P."/>
            <person name="von Dohren H."/>
            <person name="Doonan J."/>
            <person name="Driessen A.J."/>
            <person name="Durek P."/>
            <person name="Espeso E."/>
            <person name="Fekete E."/>
            <person name="Flipphi M."/>
            <person name="Estrada C.G."/>
            <person name="Geysens S."/>
            <person name="Goldman G."/>
            <person name="de Groot P.W."/>
            <person name="Hansen K."/>
            <person name="Harris S.D."/>
            <person name="Heinekamp T."/>
            <person name="Helmstaedt K."/>
            <person name="Henrissat B."/>
            <person name="Hofmann G."/>
            <person name="Homan T."/>
            <person name="Horio T."/>
            <person name="Horiuchi H."/>
            <person name="James S."/>
            <person name="Jones M."/>
            <person name="Karaffa L."/>
            <person name="Karanyi Z."/>
            <person name="Kato M."/>
            <person name="Keller N."/>
            <person name="Kelly D.E."/>
            <person name="Kiel J.A."/>
            <person name="Kim J.M."/>
            <person name="van der Klei I.J."/>
            <person name="Klis F.M."/>
            <person name="Kovalchuk A."/>
            <person name="Krasevec N."/>
            <person name="Kubicek C.P."/>
            <person name="Liu B."/>
            <person name="Maccabe A."/>
            <person name="Meyer V."/>
            <person name="Mirabito P."/>
            <person name="Miskei M."/>
            <person name="Mos M."/>
            <person name="Mullins J."/>
            <person name="Nelson D.R."/>
            <person name="Nielsen J."/>
            <person name="Oakley B.R."/>
            <person name="Osmani S.A."/>
            <person name="Pakula T."/>
            <person name="Paszewski A."/>
            <person name="Paulsen I."/>
            <person name="Pilsyk S."/>
            <person name="Pocsi I."/>
            <person name="Punt P.J."/>
            <person name="Ram A.F."/>
            <person name="Ren Q."/>
            <person name="Robellet X."/>
            <person name="Robson G."/>
            <person name="Seiboth B."/>
            <person name="van Solingen P."/>
            <person name="Specht T."/>
            <person name="Sun J."/>
            <person name="Taheri-Talesh N."/>
            <person name="Takeshita N."/>
            <person name="Ussery D."/>
            <person name="vanKuyk P.A."/>
            <person name="Visser H."/>
            <person name="van de Vondervoort P.J."/>
            <person name="de Vries R.P."/>
            <person name="Walton J."/>
            <person name="Xiang X."/>
            <person name="Xiong Y."/>
            <person name="Zeng A.P."/>
            <person name="Brandt B.W."/>
            <person name="Cornell M.J."/>
            <person name="van den Hondel C.A."/>
            <person name="Visser J."/>
            <person name="Oliver S.G."/>
            <person name="Turner G."/>
        </authorList>
    </citation>
    <scope>GENOME REANNOTATION</scope>
    <source>
        <strain evidence="6">FGSC A4 / ATCC 38163 / CBS 112.46 / NRRL 194 / M139</strain>
    </source>
</reference>
<dbReference type="Gene3D" id="2.120.10.80">
    <property type="entry name" value="Kelch-type beta propeller"/>
    <property type="match status" value="1"/>
</dbReference>
<organism evidence="5 6">
    <name type="scientific">Emericella nidulans (strain FGSC A4 / ATCC 38163 / CBS 112.46 / NRRL 194 / M139)</name>
    <name type="common">Aspergillus nidulans</name>
    <dbReference type="NCBI Taxonomy" id="227321"/>
    <lineage>
        <taxon>Eukaryota</taxon>
        <taxon>Fungi</taxon>
        <taxon>Dikarya</taxon>
        <taxon>Ascomycota</taxon>
        <taxon>Pezizomycotina</taxon>
        <taxon>Eurotiomycetes</taxon>
        <taxon>Eurotiomycetidae</taxon>
        <taxon>Eurotiales</taxon>
        <taxon>Aspergillaceae</taxon>
        <taxon>Aspergillus</taxon>
        <taxon>Aspergillus subgen. Nidulantes</taxon>
    </lineage>
</organism>
<dbReference type="HOGENOM" id="CLU_012508_1_1_1"/>
<dbReference type="PANTHER" id="PTHR46228">
    <property type="entry name" value="KELCH DOMAIN-CONTAINING PROTEIN"/>
    <property type="match status" value="1"/>
</dbReference>
<dbReference type="EMBL" id="BN001306">
    <property type="protein sequence ID" value="CBF84263.1"/>
    <property type="molecule type" value="Genomic_DNA"/>
</dbReference>
<evidence type="ECO:0000256" key="2">
    <source>
        <dbReference type="ARBA" id="ARBA00022737"/>
    </source>
</evidence>
<dbReference type="Proteomes" id="UP000000560">
    <property type="component" value="Chromosome VI"/>
</dbReference>
<evidence type="ECO:0000313" key="6">
    <source>
        <dbReference type="Proteomes" id="UP000000560"/>
    </source>
</evidence>
<reference evidence="6" key="1">
    <citation type="journal article" date="2005" name="Nature">
        <title>Sequencing of Aspergillus nidulans and comparative analysis with A. fumigatus and A. oryzae.</title>
        <authorList>
            <person name="Galagan J.E."/>
            <person name="Calvo S.E."/>
            <person name="Cuomo C."/>
            <person name="Ma L.J."/>
            <person name="Wortman J.R."/>
            <person name="Batzoglou S."/>
            <person name="Lee S.I."/>
            <person name="Basturkmen M."/>
            <person name="Spevak C.C."/>
            <person name="Clutterbuck J."/>
            <person name="Kapitonov V."/>
            <person name="Jurka J."/>
            <person name="Scazzocchio C."/>
            <person name="Farman M."/>
            <person name="Butler J."/>
            <person name="Purcell S."/>
            <person name="Harris S."/>
            <person name="Braus G.H."/>
            <person name="Draht O."/>
            <person name="Busch S."/>
            <person name="D'Enfert C."/>
            <person name="Bouchier C."/>
            <person name="Goldman G.H."/>
            <person name="Bell-Pedersen D."/>
            <person name="Griffiths-Jones S."/>
            <person name="Doonan J.H."/>
            <person name="Yu J."/>
            <person name="Vienken K."/>
            <person name="Pain A."/>
            <person name="Freitag M."/>
            <person name="Selker E.U."/>
            <person name="Archer D.B."/>
            <person name="Penalva M.A."/>
            <person name="Oakley B.R."/>
            <person name="Momany M."/>
            <person name="Tanaka T."/>
            <person name="Kumagai T."/>
            <person name="Asai K."/>
            <person name="Machida M."/>
            <person name="Nierman W.C."/>
            <person name="Denning D.W."/>
            <person name="Caddick M."/>
            <person name="Hynes M."/>
            <person name="Paoletti M."/>
            <person name="Fischer R."/>
            <person name="Miller B."/>
            <person name="Dyer P."/>
            <person name="Sachs M.S."/>
            <person name="Osmani S.A."/>
            <person name="Birren B.W."/>
        </authorList>
    </citation>
    <scope>NUCLEOTIDE SEQUENCE [LARGE SCALE GENOMIC DNA]</scope>
    <source>
        <strain evidence="6">FGSC A4 / ATCC 38163 / CBS 112.46 / NRRL 194 / M139</strain>
    </source>
</reference>
<feature type="chain" id="PRO_5010197548" evidence="4">
    <location>
        <begin position="27"/>
        <end position="746"/>
    </location>
</feature>
<dbReference type="PANTHER" id="PTHR46228:SF2">
    <property type="entry name" value="KELCH REPEAT PROTEIN (AFU_ORTHOLOGUE AFUA_4G14350)"/>
    <property type="match status" value="1"/>
</dbReference>
<keyword evidence="2" id="KW-0677">Repeat</keyword>
<dbReference type="STRING" id="227321.Q5B9X2"/>
<dbReference type="SUPFAM" id="SSF50965">
    <property type="entry name" value="Galactose oxidase, central domain"/>
    <property type="match status" value="1"/>
</dbReference>